<protein>
    <recommendedName>
        <fullName evidence="1">DNA replication complex GINS protein SLD5</fullName>
    </recommendedName>
</protein>
<dbReference type="PANTHER" id="PTHR21206">
    <property type="entry name" value="SLD5 PROTEIN"/>
    <property type="match status" value="1"/>
</dbReference>
<dbReference type="EMBL" id="MU004189">
    <property type="protein sequence ID" value="KAF2495108.1"/>
    <property type="molecule type" value="Genomic_DNA"/>
</dbReference>
<dbReference type="Gene3D" id="1.20.58.1030">
    <property type="match status" value="1"/>
</dbReference>
<comment type="similarity">
    <text evidence="1">Belongs to the GINS4/SLD5 family.</text>
</comment>
<reference evidence="3" key="1">
    <citation type="journal article" date="2020" name="Stud. Mycol.">
        <title>101 Dothideomycetes genomes: a test case for predicting lifestyles and emergence of pathogens.</title>
        <authorList>
            <person name="Haridas S."/>
            <person name="Albert R."/>
            <person name="Binder M."/>
            <person name="Bloem J."/>
            <person name="Labutti K."/>
            <person name="Salamov A."/>
            <person name="Andreopoulos B."/>
            <person name="Baker S."/>
            <person name="Barry K."/>
            <person name="Bills G."/>
            <person name="Bluhm B."/>
            <person name="Cannon C."/>
            <person name="Castanera R."/>
            <person name="Culley D."/>
            <person name="Daum C."/>
            <person name="Ezra D."/>
            <person name="Gonzalez J."/>
            <person name="Henrissat B."/>
            <person name="Kuo A."/>
            <person name="Liang C."/>
            <person name="Lipzen A."/>
            <person name="Lutzoni F."/>
            <person name="Magnuson J."/>
            <person name="Mondo S."/>
            <person name="Nolan M."/>
            <person name="Ohm R."/>
            <person name="Pangilinan J."/>
            <person name="Park H.-J."/>
            <person name="Ramirez L."/>
            <person name="Alfaro M."/>
            <person name="Sun H."/>
            <person name="Tritt A."/>
            <person name="Yoshinaga Y."/>
            <person name="Zwiers L.-H."/>
            <person name="Turgeon B."/>
            <person name="Goodwin S."/>
            <person name="Spatafora J."/>
            <person name="Crous P."/>
            <person name="Grigoriev I."/>
        </authorList>
    </citation>
    <scope>NUCLEOTIDE SEQUENCE</scope>
    <source>
        <strain evidence="3">CBS 269.34</strain>
    </source>
</reference>
<accession>A0A6A6QRH9</accession>
<comment type="function">
    <text evidence="1">The GINS complex plays an essential role in the initiation of DNA replication.</text>
</comment>
<keyword evidence="1" id="KW-0235">DNA replication</keyword>
<evidence type="ECO:0000313" key="4">
    <source>
        <dbReference type="Proteomes" id="UP000799750"/>
    </source>
</evidence>
<gene>
    <name evidence="3" type="ORF">BU16DRAFT_461180</name>
</gene>
<evidence type="ECO:0000313" key="3">
    <source>
        <dbReference type="EMBL" id="KAF2495108.1"/>
    </source>
</evidence>
<dbReference type="Pfam" id="PF16922">
    <property type="entry name" value="SLD5_C"/>
    <property type="match status" value="1"/>
</dbReference>
<name>A0A6A6QRH9_9PEZI</name>
<dbReference type="OrthoDB" id="338231at2759"/>
<sequence>MDIDDILAEALHVSAPQETLDLQELTRAWVAERVAPELLPYPDALMERVLGRIRRQIETVEEQTGNMDPKTNFKLIVIQTELERFKFLVRSFLRARVAKNSAEYLSLSESKYLTAHQNLLASHYQSSFLSQFPNSLQKLDDTQGGISMIDAPDPDTAVFCRALRDVGEINVVGTGRAFVMKRGDVRVVRWSAIKEKVLAGDIELV</sequence>
<organism evidence="3 4">
    <name type="scientific">Lophium mytilinum</name>
    <dbReference type="NCBI Taxonomy" id="390894"/>
    <lineage>
        <taxon>Eukaryota</taxon>
        <taxon>Fungi</taxon>
        <taxon>Dikarya</taxon>
        <taxon>Ascomycota</taxon>
        <taxon>Pezizomycotina</taxon>
        <taxon>Dothideomycetes</taxon>
        <taxon>Pleosporomycetidae</taxon>
        <taxon>Mytilinidiales</taxon>
        <taxon>Mytilinidiaceae</taxon>
        <taxon>Lophium</taxon>
    </lineage>
</organism>
<dbReference type="CDD" id="cd21692">
    <property type="entry name" value="GINS_B_Sld5"/>
    <property type="match status" value="1"/>
</dbReference>
<evidence type="ECO:0000256" key="1">
    <source>
        <dbReference type="PIRNR" id="PIRNR007764"/>
    </source>
</evidence>
<dbReference type="CDD" id="cd11711">
    <property type="entry name" value="GINS_A_Sld5"/>
    <property type="match status" value="1"/>
</dbReference>
<dbReference type="GO" id="GO:0006261">
    <property type="term" value="P:DNA-templated DNA replication"/>
    <property type="evidence" value="ECO:0007669"/>
    <property type="project" value="InterPro"/>
</dbReference>
<dbReference type="InterPro" id="IPR008591">
    <property type="entry name" value="GINS_Sld5"/>
</dbReference>
<dbReference type="InterPro" id="IPR031633">
    <property type="entry name" value="SLD5_C"/>
</dbReference>
<dbReference type="AlphaFoldDB" id="A0A6A6QRH9"/>
<dbReference type="Gene3D" id="3.40.5.60">
    <property type="match status" value="1"/>
</dbReference>
<dbReference type="InterPro" id="IPR038749">
    <property type="entry name" value="Sld5_GINS_A"/>
</dbReference>
<evidence type="ECO:0000259" key="2">
    <source>
        <dbReference type="Pfam" id="PF16922"/>
    </source>
</evidence>
<keyword evidence="1" id="KW-0539">Nucleus</keyword>
<dbReference type="GO" id="GO:0000727">
    <property type="term" value="P:double-strand break repair via break-induced replication"/>
    <property type="evidence" value="ECO:0007669"/>
    <property type="project" value="TreeGrafter"/>
</dbReference>
<dbReference type="InterPro" id="IPR036224">
    <property type="entry name" value="GINS_bundle-like_dom_sf"/>
</dbReference>
<dbReference type="Proteomes" id="UP000799750">
    <property type="component" value="Unassembled WGS sequence"/>
</dbReference>
<dbReference type="SUPFAM" id="SSF158573">
    <property type="entry name" value="GINS helical bundle-like"/>
    <property type="match status" value="1"/>
</dbReference>
<proteinExistence type="inferred from homology"/>
<dbReference type="PIRSF" id="PIRSF007764">
    <property type="entry name" value="Sld5"/>
    <property type="match status" value="1"/>
</dbReference>
<dbReference type="SUPFAM" id="SSF160059">
    <property type="entry name" value="PriA/YqbF domain"/>
    <property type="match status" value="1"/>
</dbReference>
<keyword evidence="4" id="KW-1185">Reference proteome</keyword>
<feature type="domain" description="DNA replication complex GINS protein SLD5 C-terminal" evidence="2">
    <location>
        <begin position="152"/>
        <end position="205"/>
    </location>
</feature>
<dbReference type="GO" id="GO:0000811">
    <property type="term" value="C:GINS complex"/>
    <property type="evidence" value="ECO:0007669"/>
    <property type="project" value="UniProtKB-UniRule"/>
</dbReference>
<comment type="subcellular location">
    <subcellularLocation>
        <location evidence="1">Nucleus</location>
    </subcellularLocation>
</comment>
<dbReference type="PANTHER" id="PTHR21206:SF0">
    <property type="entry name" value="DNA REPLICATION COMPLEX GINS PROTEIN SLD5"/>
    <property type="match status" value="1"/>
</dbReference>